<evidence type="ECO:0000313" key="2">
    <source>
        <dbReference type="Proteomes" id="UP000319812"/>
    </source>
</evidence>
<evidence type="ECO:0000313" key="1">
    <source>
        <dbReference type="EMBL" id="GED22516.1"/>
    </source>
</evidence>
<gene>
    <name evidence="1" type="ORF">HHA01_14930</name>
</gene>
<keyword evidence="2" id="KW-1185">Reference proteome</keyword>
<reference evidence="1 2" key="1">
    <citation type="submission" date="2019-06" db="EMBL/GenBank/DDBJ databases">
        <title>Whole genome shotgun sequence of Halomonas halmophila NBRC 15537.</title>
        <authorList>
            <person name="Hosoyama A."/>
            <person name="Uohara A."/>
            <person name="Ohji S."/>
            <person name="Ichikawa N."/>
        </authorList>
    </citation>
    <scope>NUCLEOTIDE SEQUENCE [LARGE SCALE GENOMIC DNA]</scope>
    <source>
        <strain evidence="1 2">NBRC 15537</strain>
    </source>
</reference>
<comment type="caution">
    <text evidence="1">The sequence shown here is derived from an EMBL/GenBank/DDBJ whole genome shotgun (WGS) entry which is preliminary data.</text>
</comment>
<evidence type="ECO:0008006" key="3">
    <source>
        <dbReference type="Google" id="ProtNLM"/>
    </source>
</evidence>
<name>A0A4Y4EZE0_9GAMM</name>
<dbReference type="AlphaFoldDB" id="A0A4Y4EZE0"/>
<protein>
    <recommendedName>
        <fullName evidence="3">HTH-like domain-containing protein</fullName>
    </recommendedName>
</protein>
<organism evidence="1 2">
    <name type="scientific">Halomonas halmophila</name>
    <dbReference type="NCBI Taxonomy" id="252"/>
    <lineage>
        <taxon>Bacteria</taxon>
        <taxon>Pseudomonadati</taxon>
        <taxon>Pseudomonadota</taxon>
        <taxon>Gammaproteobacteria</taxon>
        <taxon>Oceanospirillales</taxon>
        <taxon>Halomonadaceae</taxon>
        <taxon>Halomonas</taxon>
    </lineage>
</organism>
<dbReference type="EMBL" id="BJOC01000019">
    <property type="protein sequence ID" value="GED22516.1"/>
    <property type="molecule type" value="Genomic_DNA"/>
</dbReference>
<sequence length="123" mass="14232">MAQEGHAVSFVKLCRWLGFPRRTLCYCPKMRSRAINTELTSRVKLVLERFPTYGYCRLARVLGENRKPVQRILQLKGWQVHKRPQGFRPRAKSLPSVASRPDERWATDPAICGVERIGAPAWR</sequence>
<dbReference type="Proteomes" id="UP000319812">
    <property type="component" value="Unassembled WGS sequence"/>
</dbReference>
<proteinExistence type="predicted"/>
<accession>A0A4Y4EZE0</accession>